<dbReference type="GO" id="GO:0006310">
    <property type="term" value="P:DNA recombination"/>
    <property type="evidence" value="ECO:0007669"/>
    <property type="project" value="UniProtKB-KW"/>
</dbReference>
<dbReference type="CDD" id="cd01189">
    <property type="entry name" value="INT_ICEBs1_C_like"/>
    <property type="match status" value="1"/>
</dbReference>
<reference evidence="5 6" key="1">
    <citation type="submission" date="2019-06" db="EMBL/GenBank/DDBJ databases">
        <title>Whole genome shotgun sequence of Corynebacterium variabile NBRC 15286.</title>
        <authorList>
            <person name="Hosoyama A."/>
            <person name="Uohara A."/>
            <person name="Ohji S."/>
            <person name="Ichikawa N."/>
        </authorList>
    </citation>
    <scope>NUCLEOTIDE SEQUENCE [LARGE SCALE GENOMIC DNA]</scope>
    <source>
        <strain evidence="5 6">NBRC 15286</strain>
    </source>
</reference>
<dbReference type="Gene3D" id="1.10.443.10">
    <property type="entry name" value="Intergrase catalytic core"/>
    <property type="match status" value="1"/>
</dbReference>
<comment type="similarity">
    <text evidence="1">Belongs to the 'phage' integrase family.</text>
</comment>
<dbReference type="Proteomes" id="UP000319986">
    <property type="component" value="Unassembled WGS sequence"/>
</dbReference>
<evidence type="ECO:0000256" key="1">
    <source>
        <dbReference type="ARBA" id="ARBA00008857"/>
    </source>
</evidence>
<evidence type="ECO:0000313" key="5">
    <source>
        <dbReference type="EMBL" id="GEC87571.1"/>
    </source>
</evidence>
<evidence type="ECO:0000256" key="2">
    <source>
        <dbReference type="ARBA" id="ARBA00023125"/>
    </source>
</evidence>
<dbReference type="PROSITE" id="PS51898">
    <property type="entry name" value="TYR_RECOMBINASE"/>
    <property type="match status" value="1"/>
</dbReference>
<evidence type="ECO:0000256" key="3">
    <source>
        <dbReference type="ARBA" id="ARBA00023172"/>
    </source>
</evidence>
<keyword evidence="3" id="KW-0233">DNA recombination</keyword>
<proteinExistence type="inferred from homology"/>
<gene>
    <name evidence="5" type="ORF">CVA01_28850</name>
</gene>
<dbReference type="AlphaFoldDB" id="A0A4Y4C3G6"/>
<organism evidence="5 6">
    <name type="scientific">Corynebacterium variabile</name>
    <dbReference type="NCBI Taxonomy" id="1727"/>
    <lineage>
        <taxon>Bacteria</taxon>
        <taxon>Bacillati</taxon>
        <taxon>Actinomycetota</taxon>
        <taxon>Actinomycetes</taxon>
        <taxon>Mycobacteriales</taxon>
        <taxon>Corynebacteriaceae</taxon>
        <taxon>Corynebacterium</taxon>
    </lineage>
</organism>
<protein>
    <submittedName>
        <fullName evidence="5">Site-specific integrase</fullName>
    </submittedName>
</protein>
<dbReference type="EMBL" id="BJNT01000030">
    <property type="protein sequence ID" value="GEC87571.1"/>
    <property type="molecule type" value="Genomic_DNA"/>
</dbReference>
<feature type="domain" description="Tyr recombinase" evidence="4">
    <location>
        <begin position="185"/>
        <end position="387"/>
    </location>
</feature>
<dbReference type="InterPro" id="IPR002104">
    <property type="entry name" value="Integrase_catalytic"/>
</dbReference>
<comment type="caution">
    <text evidence="5">The sequence shown here is derived from an EMBL/GenBank/DDBJ whole genome shotgun (WGS) entry which is preliminary data.</text>
</comment>
<dbReference type="InterPro" id="IPR010998">
    <property type="entry name" value="Integrase_recombinase_N"/>
</dbReference>
<dbReference type="GeneID" id="82888958"/>
<dbReference type="Gene3D" id="1.10.150.130">
    <property type="match status" value="1"/>
</dbReference>
<dbReference type="GO" id="GO:0015074">
    <property type="term" value="P:DNA integration"/>
    <property type="evidence" value="ECO:0007669"/>
    <property type="project" value="InterPro"/>
</dbReference>
<dbReference type="InterPro" id="IPR013762">
    <property type="entry name" value="Integrase-like_cat_sf"/>
</dbReference>
<dbReference type="InterPro" id="IPR011010">
    <property type="entry name" value="DNA_brk_join_enz"/>
</dbReference>
<dbReference type="InterPro" id="IPR050090">
    <property type="entry name" value="Tyrosine_recombinase_XerCD"/>
</dbReference>
<name>A0A4Y4C3G6_9CORY</name>
<keyword evidence="2" id="KW-0238">DNA-binding</keyword>
<sequence>MAPRREVGGVRVDDLWHRRDGEQSAAYGRGKRWRVRWVDPAGKERSRSYARKVDARRAADALTTDLTRGAYVDRKAGQTTVGEVYDLWHPLQVHLKPSSRARQGELWGKHLKPKWGTTPVAAVTRPSVQSWAVELLGDDDVPGVAPGTVRKIVGVLRQVMGHAVELGTVVANPVTGVRLPASGPSRNLYLTVGQVEWLADAVAVEGGDDRHPWTAYGVLVRLLAYTGLRWGEAVALRVEDVTLPSGDRVGRLQVHRTDVLVGGKRVEGTPKNHRSRSVPVPGPLVVPLRALMSGRRKTARVFTTPGGAPVDGSNFRARLWAEVLEEAGERMPAGLRVHDLRHTAASLAIASGASVKAVQRMLGHATATMTLDTYADLFPDDLDDVARRMTVMIERGR</sequence>
<dbReference type="GO" id="GO:0003677">
    <property type="term" value="F:DNA binding"/>
    <property type="evidence" value="ECO:0007669"/>
    <property type="project" value="UniProtKB-KW"/>
</dbReference>
<evidence type="ECO:0000259" key="4">
    <source>
        <dbReference type="PROSITE" id="PS51898"/>
    </source>
</evidence>
<dbReference type="PANTHER" id="PTHR30349">
    <property type="entry name" value="PHAGE INTEGRASE-RELATED"/>
    <property type="match status" value="1"/>
</dbReference>
<evidence type="ECO:0000313" key="6">
    <source>
        <dbReference type="Proteomes" id="UP000319986"/>
    </source>
</evidence>
<dbReference type="Pfam" id="PF00589">
    <property type="entry name" value="Phage_integrase"/>
    <property type="match status" value="1"/>
</dbReference>
<dbReference type="PANTHER" id="PTHR30349:SF64">
    <property type="entry name" value="PROPHAGE INTEGRASE INTD-RELATED"/>
    <property type="match status" value="1"/>
</dbReference>
<dbReference type="SUPFAM" id="SSF56349">
    <property type="entry name" value="DNA breaking-rejoining enzymes"/>
    <property type="match status" value="1"/>
</dbReference>
<dbReference type="RefSeq" id="WP_170209810.1">
    <property type="nucleotide sequence ID" value="NZ_BJNT01000030.1"/>
</dbReference>
<accession>A0A4Y4C3G6</accession>